<feature type="region of interest" description="Disordered" evidence="1">
    <location>
        <begin position="370"/>
        <end position="398"/>
    </location>
</feature>
<dbReference type="AlphaFoldDB" id="A0A812W479"/>
<protein>
    <submittedName>
        <fullName evidence="2">Uncharacterized protein</fullName>
    </submittedName>
</protein>
<accession>A0A812W479</accession>
<dbReference type="Proteomes" id="UP000649617">
    <property type="component" value="Unassembled WGS sequence"/>
</dbReference>
<feature type="region of interest" description="Disordered" evidence="1">
    <location>
        <begin position="418"/>
        <end position="437"/>
    </location>
</feature>
<sequence length="437" mass="47782">MAHADSEDRRGIALGRAPQTKHLPRAQRPGPRELGGAQLPAHPCAPPESPRTSCFAPELSQRVGTALVGPVGRGLAHNRDWGRQGPAVGASPRPGRLRGASHRIREITYLIVDMRALPKSERTPSFFARCRVRSAPPLLARVPLPVSSGGRLTINTDFWLLVRRRVPGLRLQRHPSVDTFLRRDLIPTLDAKLAQLDCFEHGWVGDPALDPSERGLVVLGVPIGSPDFVRRHLRFTLERQASLLDQLPALEDAQVAWLLLSFCAAPRMQYALRTVPPLLTEEFAAGHVPTLTPCHLSLLLGLSLRSGTAAWVYWASWADSLQLFARREPAFAERLSASLAGSDSLPLALDSLRLAGHSLSAASFELPTWQDLSRMPPPQQHDDDPGADVTRGWQRSASRALDDFGDRALRRELDPTSAAMLDSRAGPYGALPPVAPF</sequence>
<dbReference type="OrthoDB" id="449453at2759"/>
<evidence type="ECO:0000313" key="2">
    <source>
        <dbReference type="EMBL" id="CAE7657728.1"/>
    </source>
</evidence>
<feature type="compositionally biased region" description="Basic and acidic residues" evidence="1">
    <location>
        <begin position="1"/>
        <end position="11"/>
    </location>
</feature>
<reference evidence="2" key="1">
    <citation type="submission" date="2021-02" db="EMBL/GenBank/DDBJ databases">
        <authorList>
            <person name="Dougan E. K."/>
            <person name="Rhodes N."/>
            <person name="Thang M."/>
            <person name="Chan C."/>
        </authorList>
    </citation>
    <scope>NUCLEOTIDE SEQUENCE</scope>
</reference>
<name>A0A812W479_SYMPI</name>
<dbReference type="EMBL" id="CAJNIZ010043338">
    <property type="protein sequence ID" value="CAE7657728.1"/>
    <property type="molecule type" value="Genomic_DNA"/>
</dbReference>
<organism evidence="2 3">
    <name type="scientific">Symbiodinium pilosum</name>
    <name type="common">Dinoflagellate</name>
    <dbReference type="NCBI Taxonomy" id="2952"/>
    <lineage>
        <taxon>Eukaryota</taxon>
        <taxon>Sar</taxon>
        <taxon>Alveolata</taxon>
        <taxon>Dinophyceae</taxon>
        <taxon>Suessiales</taxon>
        <taxon>Symbiodiniaceae</taxon>
        <taxon>Symbiodinium</taxon>
    </lineage>
</organism>
<evidence type="ECO:0000313" key="3">
    <source>
        <dbReference type="Proteomes" id="UP000649617"/>
    </source>
</evidence>
<comment type="caution">
    <text evidence="2">The sequence shown here is derived from an EMBL/GenBank/DDBJ whole genome shotgun (WGS) entry which is preliminary data.</text>
</comment>
<feature type="region of interest" description="Disordered" evidence="1">
    <location>
        <begin position="1"/>
        <end position="55"/>
    </location>
</feature>
<evidence type="ECO:0000256" key="1">
    <source>
        <dbReference type="SAM" id="MobiDB-lite"/>
    </source>
</evidence>
<keyword evidence="3" id="KW-1185">Reference proteome</keyword>
<feature type="region of interest" description="Disordered" evidence="1">
    <location>
        <begin position="77"/>
        <end position="97"/>
    </location>
</feature>
<gene>
    <name evidence="2" type="ORF">SPIL2461_LOCUS17725</name>
</gene>
<proteinExistence type="predicted"/>